<dbReference type="NCBIfam" id="TIGR00231">
    <property type="entry name" value="small_GTP"/>
    <property type="match status" value="1"/>
</dbReference>
<dbReference type="GO" id="GO:0043022">
    <property type="term" value="F:ribosome binding"/>
    <property type="evidence" value="ECO:0007669"/>
    <property type="project" value="TreeGrafter"/>
</dbReference>
<evidence type="ECO:0000313" key="10">
    <source>
        <dbReference type="Proteomes" id="UP000068196"/>
    </source>
</evidence>
<dbReference type="AlphaFoldDB" id="A0A0U5B4F1"/>
<dbReference type="GO" id="GO:0005737">
    <property type="term" value="C:cytoplasm"/>
    <property type="evidence" value="ECO:0007669"/>
    <property type="project" value="UniProtKB-SubCell"/>
</dbReference>
<dbReference type="InterPro" id="IPR025121">
    <property type="entry name" value="GTPase_HflX_N"/>
</dbReference>
<keyword evidence="4" id="KW-0460">Magnesium</keyword>
<dbReference type="PANTHER" id="PTHR10229">
    <property type="entry name" value="GTP-BINDING PROTEIN HFLX"/>
    <property type="match status" value="1"/>
</dbReference>
<dbReference type="SUPFAM" id="SSF52540">
    <property type="entry name" value="P-loop containing nucleoside triphosphate hydrolases"/>
    <property type="match status" value="1"/>
</dbReference>
<evidence type="ECO:0000259" key="8">
    <source>
        <dbReference type="PROSITE" id="PS51705"/>
    </source>
</evidence>
<reference evidence="10" key="2">
    <citation type="journal article" date="2016" name="Int. J. Syst. Evol. Microbiol.">
        <title>Caldimicrobium thiodismutans sp. nov., a sulfur-disproportionating bacterium isolated from a hot spring.</title>
        <authorList>
            <person name="Kojima H."/>
            <person name="Umezawa K."/>
            <person name="Fukui M."/>
        </authorList>
    </citation>
    <scope>NUCLEOTIDE SEQUENCE [LARGE SCALE GENOMIC DNA]</scope>
    <source>
        <strain evidence="10">TF1</strain>
    </source>
</reference>
<sequence>MSRVVYGNLQGLKPSEIRRLERLYYRKIHPEVIFSSDLAWELAELSFLLNRQIGILINRTGEIEYVIVGTFNQIEIPELKGYRESLARLKGLRLIHTHLIKNGKGSGLDQDDLLDLAFLRLDLIGALEVNEKGEPGKIHLAHILPHAGFFSQALSDREDQFFFFFKPKYVWDLRENFLELIKALEDEFEKIKPLKNVKEKEDRALLIFVKEPQDLDWEERLKELKELAKTAGVTVVGEIIQKRTILDPRYVIGKGKLIEVMIQAMRNKANLLIFDRELTPSQVRALTEVTDLRVIDRTQLILDIFAQRAKTKEGKIQVEMAQLRYALPRLRAKDDAFSRLTGGIGGRGPGETKLEIDKRRIKDKMSRLERELARISAERDLRRKRRKKLDYKIVALIGYTNAGKTTLLNTLSKSNYLAEDKLFATLDPVTKAVRTQKGHIFLLTDTVGFIRDLPEELKKAFKATLEELYNADLLLHLVDISHPNWENHIQAVENILEEMDLLNFPRLIVFNKIDLLNKREDLSPNFILRLLNQYNGVGISAMTGEGLDQLISHIESLLFKEESSIVVEIPSEKVLTSHLSA</sequence>
<dbReference type="Pfam" id="PF13167">
    <property type="entry name" value="GTP-bdg_N"/>
    <property type="match status" value="1"/>
</dbReference>
<evidence type="ECO:0000256" key="1">
    <source>
        <dbReference type="ARBA" id="ARBA00022490"/>
    </source>
</evidence>
<dbReference type="NCBIfam" id="TIGR03156">
    <property type="entry name" value="GTP_HflX"/>
    <property type="match status" value="1"/>
</dbReference>
<dbReference type="Pfam" id="PF01926">
    <property type="entry name" value="MMR_HSR1"/>
    <property type="match status" value="1"/>
</dbReference>
<evidence type="ECO:0000313" key="9">
    <source>
        <dbReference type="EMBL" id="BAU22928.1"/>
    </source>
</evidence>
<evidence type="ECO:0000256" key="2">
    <source>
        <dbReference type="ARBA" id="ARBA00022723"/>
    </source>
</evidence>
<dbReference type="InterPro" id="IPR006073">
    <property type="entry name" value="GTP-bd"/>
</dbReference>
<dbReference type="InterPro" id="IPR030394">
    <property type="entry name" value="G_HFLX_dom"/>
</dbReference>
<comment type="subunit">
    <text evidence="6">Monomer. Associates with the 50S ribosomal subunit.</text>
</comment>
<dbReference type="Pfam" id="PF16360">
    <property type="entry name" value="GTP-bdg_M"/>
    <property type="match status" value="1"/>
</dbReference>
<organism evidence="9 10">
    <name type="scientific">Caldimicrobium thiodismutans</name>
    <dbReference type="NCBI Taxonomy" id="1653476"/>
    <lineage>
        <taxon>Bacteria</taxon>
        <taxon>Pseudomonadati</taxon>
        <taxon>Thermodesulfobacteriota</taxon>
        <taxon>Thermodesulfobacteria</taxon>
        <taxon>Thermodesulfobacteriales</taxon>
        <taxon>Thermodesulfobacteriaceae</taxon>
        <taxon>Caldimicrobium</taxon>
    </lineage>
</organism>
<gene>
    <name evidence="6" type="primary">hflX</name>
    <name evidence="9" type="ORF">THC_0534</name>
</gene>
<accession>A0A0U5B4F1</accession>
<dbReference type="KEGG" id="cthi:THC_0534"/>
<evidence type="ECO:0000256" key="6">
    <source>
        <dbReference type="HAMAP-Rule" id="MF_00900"/>
    </source>
</evidence>
<keyword evidence="2" id="KW-0479">Metal-binding</keyword>
<dbReference type="Proteomes" id="UP000068196">
    <property type="component" value="Chromosome"/>
</dbReference>
<evidence type="ECO:0000256" key="7">
    <source>
        <dbReference type="SAM" id="Coils"/>
    </source>
</evidence>
<comment type="similarity">
    <text evidence="6">Belongs to the TRAFAC class OBG-HflX-like GTPase superfamily. HflX GTPase family.</text>
</comment>
<keyword evidence="10" id="KW-1185">Reference proteome</keyword>
<dbReference type="InterPro" id="IPR027417">
    <property type="entry name" value="P-loop_NTPase"/>
</dbReference>
<feature type="coiled-coil region" evidence="7">
    <location>
        <begin position="351"/>
        <end position="385"/>
    </location>
</feature>
<dbReference type="RefSeq" id="WP_082706248.1">
    <property type="nucleotide sequence ID" value="NZ_AP014945.1"/>
</dbReference>
<dbReference type="Gene3D" id="6.10.250.2860">
    <property type="match status" value="1"/>
</dbReference>
<dbReference type="Gene3D" id="3.40.50.300">
    <property type="entry name" value="P-loop containing nucleotide triphosphate hydrolases"/>
    <property type="match status" value="1"/>
</dbReference>
<dbReference type="GO" id="GO:0003924">
    <property type="term" value="F:GTPase activity"/>
    <property type="evidence" value="ECO:0007669"/>
    <property type="project" value="UniProtKB-UniRule"/>
</dbReference>
<keyword evidence="5 6" id="KW-0342">GTP-binding</keyword>
<evidence type="ECO:0000256" key="5">
    <source>
        <dbReference type="ARBA" id="ARBA00023134"/>
    </source>
</evidence>
<name>A0A0U5B4F1_9BACT</name>
<dbReference type="FunFam" id="3.40.50.11060:FF:000001">
    <property type="entry name" value="GTPase HflX"/>
    <property type="match status" value="1"/>
</dbReference>
<proteinExistence type="inferred from homology"/>
<dbReference type="InterPro" id="IPR016496">
    <property type="entry name" value="GTPase_HflX"/>
</dbReference>
<dbReference type="PROSITE" id="PS51705">
    <property type="entry name" value="G_HFLX"/>
    <property type="match status" value="1"/>
</dbReference>
<dbReference type="GO" id="GO:0046872">
    <property type="term" value="F:metal ion binding"/>
    <property type="evidence" value="ECO:0007669"/>
    <property type="project" value="UniProtKB-KW"/>
</dbReference>
<dbReference type="Gene3D" id="3.40.50.11060">
    <property type="entry name" value="GTPase HflX, N-terminal domain"/>
    <property type="match status" value="1"/>
</dbReference>
<comment type="subcellular location">
    <subcellularLocation>
        <location evidence="6">Cytoplasm</location>
    </subcellularLocation>
    <text evidence="6">May associate with membranes.</text>
</comment>
<keyword evidence="7" id="KW-0175">Coiled coil</keyword>
<dbReference type="EMBL" id="AP014945">
    <property type="protein sequence ID" value="BAU22928.1"/>
    <property type="molecule type" value="Genomic_DNA"/>
</dbReference>
<dbReference type="InterPro" id="IPR032305">
    <property type="entry name" value="GTP-bd_M"/>
</dbReference>
<feature type="domain" description="Hflx-type G" evidence="8">
    <location>
        <begin position="392"/>
        <end position="562"/>
    </location>
</feature>
<dbReference type="InterPro" id="IPR042108">
    <property type="entry name" value="GTPase_HflX_N_sf"/>
</dbReference>
<dbReference type="HAMAP" id="MF_00900">
    <property type="entry name" value="GTPase_HflX"/>
    <property type="match status" value="1"/>
</dbReference>
<dbReference type="CDD" id="cd01878">
    <property type="entry name" value="HflX"/>
    <property type="match status" value="1"/>
</dbReference>
<dbReference type="OrthoDB" id="9812272at2"/>
<dbReference type="PANTHER" id="PTHR10229:SF0">
    <property type="entry name" value="GTP-BINDING PROTEIN 6-RELATED"/>
    <property type="match status" value="1"/>
</dbReference>
<reference evidence="9 10" key="1">
    <citation type="journal article" date="2016" name="Int. J. Syst. Evol. Microbiol.">
        <title>Caldimicrobium thiodismutans sp. nov., a sulfur-disproportionating bacterium isolated from a hot spring, and emended description of the genus Caldimicrobium.</title>
        <authorList>
            <person name="Kojima H."/>
            <person name="Umezawa K."/>
            <person name="Fukui M."/>
        </authorList>
    </citation>
    <scope>NUCLEOTIDE SEQUENCE [LARGE SCALE GENOMIC DNA]</scope>
    <source>
        <strain evidence="9 10">TF1</strain>
    </source>
</reference>
<keyword evidence="3 6" id="KW-0547">Nucleotide-binding</keyword>
<keyword evidence="1 6" id="KW-0963">Cytoplasm</keyword>
<comment type="function">
    <text evidence="6">GTPase that associates with the 50S ribosomal subunit and may have a role during protein synthesis or ribosome biogenesis.</text>
</comment>
<dbReference type="GO" id="GO:0005525">
    <property type="term" value="F:GTP binding"/>
    <property type="evidence" value="ECO:0007669"/>
    <property type="project" value="UniProtKB-UniRule"/>
</dbReference>
<evidence type="ECO:0000256" key="4">
    <source>
        <dbReference type="ARBA" id="ARBA00022842"/>
    </source>
</evidence>
<dbReference type="PATRIC" id="fig|1653476.3.peg.550"/>
<evidence type="ECO:0000256" key="3">
    <source>
        <dbReference type="ARBA" id="ARBA00022741"/>
    </source>
</evidence>
<protein>
    <recommendedName>
        <fullName evidence="6">GTPase HflX</fullName>
    </recommendedName>
    <alternativeName>
        <fullName evidence="6">GTP-binding protein HflX</fullName>
    </alternativeName>
</protein>
<dbReference type="STRING" id="1653476.THC_0534"/>
<dbReference type="InterPro" id="IPR005225">
    <property type="entry name" value="Small_GTP-bd"/>
</dbReference>
<dbReference type="PRINTS" id="PR00326">
    <property type="entry name" value="GTP1OBG"/>
</dbReference>